<dbReference type="Proteomes" id="UP000286561">
    <property type="component" value="Unassembled WGS sequence"/>
</dbReference>
<evidence type="ECO:0000313" key="8">
    <source>
        <dbReference type="EMBL" id="RGI92398.1"/>
    </source>
</evidence>
<dbReference type="EMBL" id="CYYC01000010">
    <property type="protein sequence ID" value="CUM91998.1"/>
    <property type="molecule type" value="Genomic_DNA"/>
</dbReference>
<sequence length="470" mass="51035">MYNQLTPEIIEEIKKVSNNVFLGEEINPDYAKDEMPIYGTHMPDLAVQPRSTEEVAAVMKICYENNIPVTPRGAGTGLAGGAVPLYGGVLIDISKMNKIKSYDMENFVVEIEAGVLLNDLAEDCQSKGMLYPPDPGEKFACVGGNVATNAGGMRAVKYGATRDYVRAMTVVLPTGEITHLGATVSKTSSGYSLLNLMIGSEGTLGIITELTLKIIPAPKAVASLIIPYEDLETALATVPKFKMAHMNPQAIEFMEREIVLASERYIGKSVFPQELEGVQIGAYLLVTLDGNSEDEVDALIEQAAELVLEAGAIDVLVADTSAKMKDAWAARSSFLEAIMEETKLLDECDVVVPVNKIAEYLTFVNKTGEECGLVIKSFGHAGDGNLHIYQCSNDLEEEEFKKRVDKFFDIIYKEATNCGGLVSGEHGIGSGKVKYLVDSVGETNMAIMEGIKRVFDPKMILNPGKVCYRL</sequence>
<dbReference type="Proteomes" id="UP000095390">
    <property type="component" value="Unassembled WGS sequence"/>
</dbReference>
<dbReference type="GO" id="GO:0071949">
    <property type="term" value="F:FAD binding"/>
    <property type="evidence" value="ECO:0007669"/>
    <property type="project" value="InterPro"/>
</dbReference>
<accession>A0A173SS45</accession>
<name>A0A173SS45_9FIRM</name>
<dbReference type="InterPro" id="IPR016167">
    <property type="entry name" value="FAD-bd_PCMH_sub1"/>
</dbReference>
<dbReference type="Gene3D" id="3.30.465.10">
    <property type="match status" value="1"/>
</dbReference>
<dbReference type="Proteomes" id="UP000284621">
    <property type="component" value="Unassembled WGS sequence"/>
</dbReference>
<proteinExistence type="predicted"/>
<evidence type="ECO:0000313" key="7">
    <source>
        <dbReference type="EMBL" id="CUO34870.1"/>
    </source>
</evidence>
<evidence type="ECO:0000256" key="3">
    <source>
        <dbReference type="ARBA" id="ARBA00022827"/>
    </source>
</evidence>
<protein>
    <submittedName>
        <fullName evidence="8">FAD-binding oxidoreductase</fullName>
    </submittedName>
    <submittedName>
        <fullName evidence="6">Uncharacterized FAD-linked oxidoreductase Rv2280</fullName>
        <ecNumber evidence="6">1.-.-.-</ecNumber>
    </submittedName>
</protein>
<reference evidence="15 16" key="2">
    <citation type="submission" date="2018-08" db="EMBL/GenBank/DDBJ databases">
        <title>A genome reference for cultivated species of the human gut microbiota.</title>
        <authorList>
            <person name="Zou Y."/>
            <person name="Xue W."/>
            <person name="Luo G."/>
        </authorList>
    </citation>
    <scope>NUCLEOTIDE SEQUENCE [LARGE SCALE GENOMIC DNA]</scope>
    <source>
        <strain evidence="12 17">AF31-17AC</strain>
        <strain evidence="11 16">AF45-14BH</strain>
        <strain evidence="10 18">AM34-3LB</strain>
        <strain evidence="9 19">AM48-23BH</strain>
        <strain evidence="8 15">TM10-1AC</strain>
    </source>
</reference>
<evidence type="ECO:0000313" key="15">
    <source>
        <dbReference type="Proteomes" id="UP000262524"/>
    </source>
</evidence>
<dbReference type="InterPro" id="IPR016171">
    <property type="entry name" value="Vanillyl_alc_oxidase_C-sub2"/>
</dbReference>
<evidence type="ECO:0000256" key="4">
    <source>
        <dbReference type="ARBA" id="ARBA00023002"/>
    </source>
</evidence>
<dbReference type="InterPro" id="IPR036318">
    <property type="entry name" value="FAD-bd_PCMH-like_sf"/>
</dbReference>
<dbReference type="PANTHER" id="PTHR42934">
    <property type="entry name" value="GLYCOLATE OXIDASE SUBUNIT GLCD"/>
    <property type="match status" value="1"/>
</dbReference>
<dbReference type="Proteomes" id="UP000262524">
    <property type="component" value="Unassembled WGS sequence"/>
</dbReference>
<dbReference type="Pfam" id="PF02913">
    <property type="entry name" value="FAD-oxidase_C"/>
    <property type="match status" value="1"/>
</dbReference>
<dbReference type="EMBL" id="QSID01000006">
    <property type="protein sequence ID" value="RHC65854.1"/>
    <property type="molecule type" value="Genomic_DNA"/>
</dbReference>
<evidence type="ECO:0000256" key="1">
    <source>
        <dbReference type="ARBA" id="ARBA00001974"/>
    </source>
</evidence>
<dbReference type="Proteomes" id="UP000283497">
    <property type="component" value="Unassembled WGS sequence"/>
</dbReference>
<dbReference type="FunFam" id="1.10.45.10:FF:000001">
    <property type="entry name" value="D-lactate dehydrogenase mitochondrial"/>
    <property type="match status" value="1"/>
</dbReference>
<evidence type="ECO:0000313" key="13">
    <source>
        <dbReference type="Proteomes" id="UP000095390"/>
    </source>
</evidence>
<dbReference type="Gene3D" id="3.30.43.10">
    <property type="entry name" value="Uridine Diphospho-n-acetylenolpyruvylglucosamine Reductase, domain 2"/>
    <property type="match status" value="1"/>
</dbReference>
<keyword evidence="18" id="KW-1185">Reference proteome</keyword>
<dbReference type="RefSeq" id="WP_005348134.1">
    <property type="nucleotide sequence ID" value="NZ_BLYK01000004.1"/>
</dbReference>
<keyword evidence="4 6" id="KW-0560">Oxidoreductase</keyword>
<dbReference type="EC" id="1.-.-.-" evidence="6"/>
<dbReference type="EMBL" id="QRQO01000001">
    <property type="protein sequence ID" value="RHN18076.1"/>
    <property type="molecule type" value="Genomic_DNA"/>
</dbReference>
<dbReference type="InterPro" id="IPR016169">
    <property type="entry name" value="FAD-bd_PCMH_sub2"/>
</dbReference>
<keyword evidence="2" id="KW-0285">Flavoprotein</keyword>
<evidence type="ECO:0000313" key="12">
    <source>
        <dbReference type="EMBL" id="RHN18076.1"/>
    </source>
</evidence>
<evidence type="ECO:0000313" key="9">
    <source>
        <dbReference type="EMBL" id="RGZ86341.1"/>
    </source>
</evidence>
<dbReference type="Proteomes" id="UP000283700">
    <property type="component" value="Unassembled WGS sequence"/>
</dbReference>
<evidence type="ECO:0000313" key="6">
    <source>
        <dbReference type="EMBL" id="CUM91998.1"/>
    </source>
</evidence>
<evidence type="ECO:0000313" key="17">
    <source>
        <dbReference type="Proteomes" id="UP000283700"/>
    </source>
</evidence>
<dbReference type="EMBL" id="QSEP01000003">
    <property type="protein sequence ID" value="RGZ86341.1"/>
    <property type="molecule type" value="Genomic_DNA"/>
</dbReference>
<keyword evidence="3" id="KW-0274">FAD</keyword>
<dbReference type="InterPro" id="IPR004113">
    <property type="entry name" value="FAD-bd_oxidored_4_C"/>
</dbReference>
<dbReference type="Gene3D" id="1.10.45.10">
    <property type="entry name" value="Vanillyl-alcohol Oxidase, Chain A, domain 4"/>
    <property type="match status" value="1"/>
</dbReference>
<dbReference type="AlphaFoldDB" id="A0A173SS45"/>
<evidence type="ECO:0000259" key="5">
    <source>
        <dbReference type="PROSITE" id="PS51387"/>
    </source>
</evidence>
<evidence type="ECO:0000313" key="19">
    <source>
        <dbReference type="Proteomes" id="UP000286561"/>
    </source>
</evidence>
<dbReference type="Gene3D" id="3.30.70.2190">
    <property type="match status" value="1"/>
</dbReference>
<gene>
    <name evidence="11" type="ORF">DW068_08505</name>
    <name evidence="10" type="ORF">DW833_06585</name>
    <name evidence="9" type="ORF">DW972_01495</name>
    <name evidence="12" type="ORF">DWZ29_00505</name>
    <name evidence="8" type="ORF">DXD91_00855</name>
    <name evidence="7" type="ORF">ERS852450_01650</name>
    <name evidence="6" type="ORF">ERS852578_01084</name>
</gene>
<dbReference type="GeneID" id="75047936"/>
<dbReference type="Gene3D" id="3.30.70.2740">
    <property type="match status" value="1"/>
</dbReference>
<dbReference type="GO" id="GO:0016491">
    <property type="term" value="F:oxidoreductase activity"/>
    <property type="evidence" value="ECO:0007669"/>
    <property type="project" value="UniProtKB-KW"/>
</dbReference>
<evidence type="ECO:0000313" key="16">
    <source>
        <dbReference type="Proteomes" id="UP000283497"/>
    </source>
</evidence>
<dbReference type="EMBL" id="QSOE01000003">
    <property type="protein sequence ID" value="RGI92398.1"/>
    <property type="molecule type" value="Genomic_DNA"/>
</dbReference>
<dbReference type="SUPFAM" id="SSF56176">
    <property type="entry name" value="FAD-binding/transporter-associated domain-like"/>
    <property type="match status" value="1"/>
</dbReference>
<dbReference type="InterPro" id="IPR006094">
    <property type="entry name" value="Oxid_FAD_bind_N"/>
</dbReference>
<evidence type="ECO:0000256" key="2">
    <source>
        <dbReference type="ARBA" id="ARBA00022630"/>
    </source>
</evidence>
<dbReference type="InterPro" id="IPR016166">
    <property type="entry name" value="FAD-bd_PCMH"/>
</dbReference>
<feature type="domain" description="FAD-binding PCMH-type" evidence="5">
    <location>
        <begin position="39"/>
        <end position="217"/>
    </location>
</feature>
<evidence type="ECO:0000313" key="10">
    <source>
        <dbReference type="EMBL" id="RHC65854.1"/>
    </source>
</evidence>
<evidence type="ECO:0000313" key="14">
    <source>
        <dbReference type="Proteomes" id="UP000095679"/>
    </source>
</evidence>
<dbReference type="InterPro" id="IPR051914">
    <property type="entry name" value="FAD-linked_OxidoTrans_Type4"/>
</dbReference>
<dbReference type="PANTHER" id="PTHR42934:SF2">
    <property type="entry name" value="GLYCOLATE OXIDASE SUBUNIT GLCD"/>
    <property type="match status" value="1"/>
</dbReference>
<dbReference type="OrthoDB" id="9767256at2"/>
<dbReference type="EMBL" id="CYZL01000012">
    <property type="protein sequence ID" value="CUO34870.1"/>
    <property type="molecule type" value="Genomic_DNA"/>
</dbReference>
<reference evidence="13 14" key="1">
    <citation type="submission" date="2015-09" db="EMBL/GenBank/DDBJ databases">
        <authorList>
            <consortium name="Pathogen Informatics"/>
        </authorList>
    </citation>
    <scope>NUCLEOTIDE SEQUENCE [LARGE SCALE GENOMIC DNA]</scope>
    <source>
        <strain evidence="7 14">2789STDY5834835</strain>
        <strain evidence="6 13">2789STDY5834966</strain>
    </source>
</reference>
<dbReference type="PROSITE" id="PS51387">
    <property type="entry name" value="FAD_PCMH"/>
    <property type="match status" value="1"/>
</dbReference>
<evidence type="ECO:0000313" key="11">
    <source>
        <dbReference type="EMBL" id="RHK39044.1"/>
    </source>
</evidence>
<comment type="cofactor">
    <cofactor evidence="1">
        <name>FAD</name>
        <dbReference type="ChEBI" id="CHEBI:57692"/>
    </cofactor>
</comment>
<dbReference type="EMBL" id="QRNJ01000029">
    <property type="protein sequence ID" value="RHK39044.1"/>
    <property type="molecule type" value="Genomic_DNA"/>
</dbReference>
<organism evidence="6 13">
    <name type="scientific">Anaerobutyricum hallii</name>
    <dbReference type="NCBI Taxonomy" id="39488"/>
    <lineage>
        <taxon>Bacteria</taxon>
        <taxon>Bacillati</taxon>
        <taxon>Bacillota</taxon>
        <taxon>Clostridia</taxon>
        <taxon>Lachnospirales</taxon>
        <taxon>Lachnospiraceae</taxon>
        <taxon>Anaerobutyricum</taxon>
    </lineage>
</organism>
<dbReference type="InterPro" id="IPR016164">
    <property type="entry name" value="FAD-linked_Oxase-like_C"/>
</dbReference>
<evidence type="ECO:0000313" key="18">
    <source>
        <dbReference type="Proteomes" id="UP000284621"/>
    </source>
</evidence>
<dbReference type="Proteomes" id="UP000095679">
    <property type="component" value="Unassembled WGS sequence"/>
</dbReference>
<dbReference type="Pfam" id="PF01565">
    <property type="entry name" value="FAD_binding_4"/>
    <property type="match status" value="1"/>
</dbReference>
<dbReference type="SUPFAM" id="SSF55103">
    <property type="entry name" value="FAD-linked oxidases, C-terminal domain"/>
    <property type="match status" value="1"/>
</dbReference>